<dbReference type="AlphaFoldDB" id="A0A139IJF6"/>
<evidence type="ECO:0008006" key="4">
    <source>
        <dbReference type="Google" id="ProtNLM"/>
    </source>
</evidence>
<sequence length="348" mass="40161">METQQYKLRSLNGELRTLAKQAVGRTEDWIAAQLEEFHIKIEGKYKQAQQEAVNLKDQVNKLKEENERLLQKQIDSIADQKHSDGHLRHDERIDLAQMHIDRILQQESAQSMPFRSDAVQAPADPACHGGYQDHYSVGSSETRAPPNPIPQQEHFYSTIDYYPRYQAAPYPWHYAAQERGYEYDRRPEYFGYAPHARDGYARDHAPYRHYPRPSESLRSPTPSPAHCFVNRPQKRRRALSRDFVRPIPTCRLCWVSKSHCDGLKKCLPCFRREADCNYEECKLGESCSDPMCARLHPRQKETWNPIATVVPTIEKPDNSVAAVITKESTRASAVDDGNVQAQEELRAE</sequence>
<feature type="coiled-coil region" evidence="1">
    <location>
        <begin position="38"/>
        <end position="75"/>
    </location>
</feature>
<keyword evidence="3" id="KW-1185">Reference proteome</keyword>
<dbReference type="OrthoDB" id="10334086at2759"/>
<gene>
    <name evidence="2" type="ORF">AC579_765</name>
</gene>
<keyword evidence="1" id="KW-0175">Coiled coil</keyword>
<reference evidence="2 3" key="1">
    <citation type="submission" date="2015-07" db="EMBL/GenBank/DDBJ databases">
        <title>Comparative genomics of the Sigatoka disease complex on banana suggests a link between parallel evolutionary changes in Pseudocercospora fijiensis and Pseudocercospora eumusae and increased virulence on the banana host.</title>
        <authorList>
            <person name="Chang T.-C."/>
            <person name="Salvucci A."/>
            <person name="Crous P.W."/>
            <person name="Stergiopoulos I."/>
        </authorList>
    </citation>
    <scope>NUCLEOTIDE SEQUENCE [LARGE SCALE GENOMIC DNA]</scope>
    <source>
        <strain evidence="2 3">CBS 116634</strain>
    </source>
</reference>
<protein>
    <recommendedName>
        <fullName evidence="4">Zn(2)-C6 fungal-type domain-containing protein</fullName>
    </recommendedName>
</protein>
<dbReference type="EMBL" id="LFZO01000072">
    <property type="protein sequence ID" value="KXT14871.1"/>
    <property type="molecule type" value="Genomic_DNA"/>
</dbReference>
<evidence type="ECO:0000313" key="3">
    <source>
        <dbReference type="Proteomes" id="UP000073492"/>
    </source>
</evidence>
<accession>A0A139IJF6</accession>
<evidence type="ECO:0000313" key="2">
    <source>
        <dbReference type="EMBL" id="KXT14871.1"/>
    </source>
</evidence>
<comment type="caution">
    <text evidence="2">The sequence shown here is derived from an EMBL/GenBank/DDBJ whole genome shotgun (WGS) entry which is preliminary data.</text>
</comment>
<dbReference type="Proteomes" id="UP000073492">
    <property type="component" value="Unassembled WGS sequence"/>
</dbReference>
<organism evidence="2 3">
    <name type="scientific">Pseudocercospora musae</name>
    <dbReference type="NCBI Taxonomy" id="113226"/>
    <lineage>
        <taxon>Eukaryota</taxon>
        <taxon>Fungi</taxon>
        <taxon>Dikarya</taxon>
        <taxon>Ascomycota</taxon>
        <taxon>Pezizomycotina</taxon>
        <taxon>Dothideomycetes</taxon>
        <taxon>Dothideomycetidae</taxon>
        <taxon>Mycosphaerellales</taxon>
        <taxon>Mycosphaerellaceae</taxon>
        <taxon>Pseudocercospora</taxon>
    </lineage>
</organism>
<proteinExistence type="predicted"/>
<evidence type="ECO:0000256" key="1">
    <source>
        <dbReference type="SAM" id="Coils"/>
    </source>
</evidence>
<name>A0A139IJF6_9PEZI</name>